<name>A0A401GDJ1_9APHY</name>
<dbReference type="InterPro" id="IPR054722">
    <property type="entry name" value="PolX-like_BBD"/>
</dbReference>
<dbReference type="AlphaFoldDB" id="A0A401GDJ1"/>
<comment type="caution">
    <text evidence="2">The sequence shown here is derived from an EMBL/GenBank/DDBJ whole genome shotgun (WGS) entry which is preliminary data.</text>
</comment>
<accession>A0A401GDJ1</accession>
<proteinExistence type="predicted"/>
<protein>
    <recommendedName>
        <fullName evidence="1">Retrovirus-related Pol polyprotein from transposon TNT 1-94-like beta-barrel domain-containing protein</fullName>
    </recommendedName>
</protein>
<evidence type="ECO:0000313" key="3">
    <source>
        <dbReference type="Proteomes" id="UP000287166"/>
    </source>
</evidence>
<dbReference type="Proteomes" id="UP000287166">
    <property type="component" value="Unassembled WGS sequence"/>
</dbReference>
<gene>
    <name evidence="2" type="ORF">SCP_0214570</name>
</gene>
<dbReference type="InParanoid" id="A0A401GDJ1"/>
<dbReference type="STRING" id="139825.A0A401GDJ1"/>
<evidence type="ECO:0000259" key="1">
    <source>
        <dbReference type="Pfam" id="PF22936"/>
    </source>
</evidence>
<organism evidence="2 3">
    <name type="scientific">Sparassis crispa</name>
    <dbReference type="NCBI Taxonomy" id="139825"/>
    <lineage>
        <taxon>Eukaryota</taxon>
        <taxon>Fungi</taxon>
        <taxon>Dikarya</taxon>
        <taxon>Basidiomycota</taxon>
        <taxon>Agaricomycotina</taxon>
        <taxon>Agaricomycetes</taxon>
        <taxon>Polyporales</taxon>
        <taxon>Sparassidaceae</taxon>
        <taxon>Sparassis</taxon>
    </lineage>
</organism>
<keyword evidence="3" id="KW-1185">Reference proteome</keyword>
<sequence length="100" mass="11285">MPKHIYLRDEHFILAVGIDQVTLHAAVDHGSMNTDIVQEVLHVPDLNGNLLSVSQFDHNSYDVQFMDGTCHISNAQGQISTIGYMRRNLYILNVTTHLPK</sequence>
<dbReference type="RefSeq" id="XP_027611159.1">
    <property type="nucleotide sequence ID" value="XM_027755358.1"/>
</dbReference>
<feature type="domain" description="Retrovirus-related Pol polyprotein from transposon TNT 1-94-like beta-barrel" evidence="1">
    <location>
        <begin position="2"/>
        <end position="61"/>
    </location>
</feature>
<dbReference type="GeneID" id="38777163"/>
<dbReference type="Pfam" id="PF22936">
    <property type="entry name" value="Pol_BBD"/>
    <property type="match status" value="1"/>
</dbReference>
<reference evidence="2 3" key="1">
    <citation type="journal article" date="2018" name="Sci. Rep.">
        <title>Genome sequence of the cauliflower mushroom Sparassis crispa (Hanabiratake) and its association with beneficial usage.</title>
        <authorList>
            <person name="Kiyama R."/>
            <person name="Furutani Y."/>
            <person name="Kawaguchi K."/>
            <person name="Nakanishi T."/>
        </authorList>
    </citation>
    <scope>NUCLEOTIDE SEQUENCE [LARGE SCALE GENOMIC DNA]</scope>
</reference>
<dbReference type="OrthoDB" id="7691805at2759"/>
<evidence type="ECO:0000313" key="2">
    <source>
        <dbReference type="EMBL" id="GBE80246.1"/>
    </source>
</evidence>
<dbReference type="EMBL" id="BFAD01000002">
    <property type="protein sequence ID" value="GBE80246.1"/>
    <property type="molecule type" value="Genomic_DNA"/>
</dbReference>